<gene>
    <name evidence="2" type="ORF">HNQ71_006790</name>
</gene>
<feature type="compositionally biased region" description="Basic residues" evidence="1">
    <location>
        <begin position="402"/>
        <end position="414"/>
    </location>
</feature>
<organism evidence="2 3">
    <name type="scientific">Mesorhizobium sangaii</name>
    <dbReference type="NCBI Taxonomy" id="505389"/>
    <lineage>
        <taxon>Bacteria</taxon>
        <taxon>Pseudomonadati</taxon>
        <taxon>Pseudomonadota</taxon>
        <taxon>Alphaproteobacteria</taxon>
        <taxon>Hyphomicrobiales</taxon>
        <taxon>Phyllobacteriaceae</taxon>
        <taxon>Mesorhizobium</taxon>
    </lineage>
</organism>
<accession>A0A841PJA6</accession>
<evidence type="ECO:0000313" key="3">
    <source>
        <dbReference type="Proteomes" id="UP000556329"/>
    </source>
</evidence>
<protein>
    <recommendedName>
        <fullName evidence="4">DUF932 domain-containing protein</fullName>
    </recommendedName>
</protein>
<reference evidence="2 3" key="1">
    <citation type="submission" date="2020-08" db="EMBL/GenBank/DDBJ databases">
        <title>Genomic Encyclopedia of Type Strains, Phase IV (KMG-IV): sequencing the most valuable type-strain genomes for metagenomic binning, comparative biology and taxonomic classification.</title>
        <authorList>
            <person name="Goeker M."/>
        </authorList>
    </citation>
    <scope>NUCLEOTIDE SEQUENCE [LARGE SCALE GENOMIC DNA]</scope>
    <source>
        <strain evidence="2 3">DSM 100039</strain>
    </source>
</reference>
<dbReference type="Proteomes" id="UP000556329">
    <property type="component" value="Unassembled WGS sequence"/>
</dbReference>
<evidence type="ECO:0000256" key="1">
    <source>
        <dbReference type="SAM" id="MobiDB-lite"/>
    </source>
</evidence>
<sequence>MTQMQIQAPTRIGNNGYKVDVSRGQRIGRVSSEWFNRPPDERYLSLSDLHNSVKRRSDRSRTRIVDSEAIRVEASRDDPERLTLMLPQADTPVAPTHWSFGQLAGLVGAPATYLRQLPAALAGINLQYGLSTHRAEQVKTLEIENGRLELRAVTGPDYGRIFDHELVEAVRKIAGNGTGDTRWKVPGVLDWSTSIYNPNVDISKDTTTLYASDRDIFVFLVDDLNPIEAGRLPNGEPDLYFRGFYAWNSEVGSKTLGIASFYLRAVCCNRNLWGVEDFQEITIRHSKYAASRFALEAEPALIQFAESSPMPFVNGIKAARERIVARDDDDRTTFLRKRGFSKVKPRRSSKPCSATKAIRQRRFSILCRASPVLLATSSTRTSGSNWKARPRSCSTSLTDQARRHRRLSDHRHSKAPLLPARRTAPFVVTGQEVVEDLRPPVTEQA</sequence>
<dbReference type="AlphaFoldDB" id="A0A841PJA6"/>
<name>A0A841PJA6_9HYPH</name>
<keyword evidence="3" id="KW-1185">Reference proteome</keyword>
<feature type="region of interest" description="Disordered" evidence="1">
    <location>
        <begin position="380"/>
        <end position="415"/>
    </location>
</feature>
<evidence type="ECO:0008006" key="4">
    <source>
        <dbReference type="Google" id="ProtNLM"/>
    </source>
</evidence>
<proteinExistence type="predicted"/>
<comment type="caution">
    <text evidence="2">The sequence shown here is derived from an EMBL/GenBank/DDBJ whole genome shotgun (WGS) entry which is preliminary data.</text>
</comment>
<dbReference type="EMBL" id="JACHEF010000013">
    <property type="protein sequence ID" value="MBB6414081.1"/>
    <property type="molecule type" value="Genomic_DNA"/>
</dbReference>
<evidence type="ECO:0000313" key="2">
    <source>
        <dbReference type="EMBL" id="MBB6414081.1"/>
    </source>
</evidence>